<name>A0A376GG63_9FLAO</name>
<dbReference type="InterPro" id="IPR025438">
    <property type="entry name" value="DUF4180"/>
</dbReference>
<protein>
    <recommendedName>
        <fullName evidence="1">DUF4180 domain-containing protein</fullName>
    </recommendedName>
</protein>
<dbReference type="Proteomes" id="UP000254737">
    <property type="component" value="Unassembled WGS sequence"/>
</dbReference>
<accession>A0A376GG63</accession>
<evidence type="ECO:0000313" key="2">
    <source>
        <dbReference type="EMBL" id="STD58890.1"/>
    </source>
</evidence>
<feature type="domain" description="DUF4180" evidence="1">
    <location>
        <begin position="9"/>
        <end position="117"/>
    </location>
</feature>
<evidence type="ECO:0000313" key="3">
    <source>
        <dbReference type="Proteomes" id="UP000254737"/>
    </source>
</evidence>
<gene>
    <name evidence="2" type="ORF">NCTC13456_02517</name>
</gene>
<dbReference type="Pfam" id="PF13788">
    <property type="entry name" value="DUF4180"/>
    <property type="match status" value="1"/>
</dbReference>
<organism evidence="2 3">
    <name type="scientific">Empedobacter falsenii</name>
    <dbReference type="NCBI Taxonomy" id="343874"/>
    <lineage>
        <taxon>Bacteria</taxon>
        <taxon>Pseudomonadati</taxon>
        <taxon>Bacteroidota</taxon>
        <taxon>Flavobacteriia</taxon>
        <taxon>Flavobacteriales</taxon>
        <taxon>Weeksellaceae</taxon>
        <taxon>Empedobacter</taxon>
    </lineage>
</organism>
<dbReference type="RefSeq" id="WP_115000809.1">
    <property type="nucleotide sequence ID" value="NZ_UFXS01000001.1"/>
</dbReference>
<dbReference type="EMBL" id="UFXS01000001">
    <property type="protein sequence ID" value="STD58890.1"/>
    <property type="molecule type" value="Genomic_DNA"/>
</dbReference>
<reference evidence="2 3" key="1">
    <citation type="submission" date="2018-06" db="EMBL/GenBank/DDBJ databases">
        <authorList>
            <consortium name="Pathogen Informatics"/>
            <person name="Doyle S."/>
        </authorList>
    </citation>
    <scope>NUCLEOTIDE SEQUENCE [LARGE SCALE GENOMIC DNA]</scope>
    <source>
        <strain evidence="2 3">NCTC13456</strain>
    </source>
</reference>
<evidence type="ECO:0000259" key="1">
    <source>
        <dbReference type="Pfam" id="PF13788"/>
    </source>
</evidence>
<proteinExistence type="predicted"/>
<dbReference type="AlphaFoldDB" id="A0A376GG63"/>
<sequence>MTINIIKLNDENIVEITRNGIFLTNTEDAMQLMMDCKYEHQAYKAIFYQENITPDFFELKTKLADEMLQKFTQYGFEIAIVGDFRVYESKSLNDFIFESNKAGKFIFVATKDEALSRWNIA</sequence>